<dbReference type="InterPro" id="IPR036465">
    <property type="entry name" value="vWFA_dom_sf"/>
</dbReference>
<keyword evidence="7" id="KW-0547">Nucleotide-binding</keyword>
<dbReference type="InterPro" id="IPR006164">
    <property type="entry name" value="DNA_bd_Ku70/Ku80"/>
</dbReference>
<dbReference type="InterPro" id="IPR016194">
    <property type="entry name" value="SPOC-like_C_dom_sf"/>
</dbReference>
<dbReference type="FunFam" id="3.40.50.410:FF:000073">
    <property type="entry name" value="ATP-dependent DNA helicase II subunit 2"/>
    <property type="match status" value="1"/>
</dbReference>
<evidence type="ECO:0000256" key="8">
    <source>
        <dbReference type="ARBA" id="ARBA00022763"/>
    </source>
</evidence>
<evidence type="ECO:0000256" key="12">
    <source>
        <dbReference type="ARBA" id="ARBA00022895"/>
    </source>
</evidence>
<dbReference type="GO" id="GO:0005524">
    <property type="term" value="F:ATP binding"/>
    <property type="evidence" value="ECO:0007669"/>
    <property type="project" value="UniProtKB-KW"/>
</dbReference>
<evidence type="ECO:0000256" key="6">
    <source>
        <dbReference type="ARBA" id="ARBA00022454"/>
    </source>
</evidence>
<keyword evidence="6" id="KW-0158">Chromosome</keyword>
<dbReference type="EMBL" id="KQ947408">
    <property type="protein sequence ID" value="KUJ20967.1"/>
    <property type="molecule type" value="Genomic_DNA"/>
</dbReference>
<keyword evidence="13" id="KW-0238">DNA-binding</keyword>
<keyword evidence="11" id="KW-0067">ATP-binding</keyword>
<keyword evidence="12" id="KW-0779">Telomere</keyword>
<evidence type="ECO:0000256" key="5">
    <source>
        <dbReference type="ARBA" id="ARBA00021792"/>
    </source>
</evidence>
<dbReference type="SUPFAM" id="SSF100939">
    <property type="entry name" value="SPOC domain-like"/>
    <property type="match status" value="1"/>
</dbReference>
<dbReference type="InterPro" id="IPR005161">
    <property type="entry name" value="Ku_N"/>
</dbReference>
<dbReference type="GO" id="GO:0000723">
    <property type="term" value="P:telomere maintenance"/>
    <property type="evidence" value="ECO:0007669"/>
    <property type="project" value="InterPro"/>
</dbReference>
<comment type="catalytic activity">
    <reaction evidence="19">
        <text>ATP + H2O = ADP + phosphate + H(+)</text>
        <dbReference type="Rhea" id="RHEA:13065"/>
        <dbReference type="ChEBI" id="CHEBI:15377"/>
        <dbReference type="ChEBI" id="CHEBI:15378"/>
        <dbReference type="ChEBI" id="CHEBI:30616"/>
        <dbReference type="ChEBI" id="CHEBI:43474"/>
        <dbReference type="ChEBI" id="CHEBI:456216"/>
        <dbReference type="EC" id="3.6.4.12"/>
    </reaction>
</comment>
<name>A0A194XMH0_MOLSC</name>
<comment type="subcellular location">
    <subcellularLocation>
        <location evidence="2">Chromosome</location>
        <location evidence="2">Telomere</location>
    </subcellularLocation>
    <subcellularLocation>
        <location evidence="1">Nucleus</location>
    </subcellularLocation>
</comment>
<evidence type="ECO:0000256" key="17">
    <source>
        <dbReference type="ARBA" id="ARBA00024890"/>
    </source>
</evidence>
<dbReference type="RefSeq" id="XP_018075322.1">
    <property type="nucleotide sequence ID" value="XM_018218192.1"/>
</dbReference>
<keyword evidence="10" id="KW-0347">Helicase</keyword>
<keyword evidence="8" id="KW-0227">DNA damage</keyword>
<dbReference type="Gene3D" id="1.25.40.240">
    <property type="entry name" value="Ku, C-terminal domain"/>
    <property type="match status" value="1"/>
</dbReference>
<evidence type="ECO:0000256" key="13">
    <source>
        <dbReference type="ARBA" id="ARBA00023125"/>
    </source>
</evidence>
<evidence type="ECO:0000256" key="7">
    <source>
        <dbReference type="ARBA" id="ARBA00022741"/>
    </source>
</evidence>
<evidence type="ECO:0000256" key="15">
    <source>
        <dbReference type="ARBA" id="ARBA00023204"/>
    </source>
</evidence>
<evidence type="ECO:0000256" key="14">
    <source>
        <dbReference type="ARBA" id="ARBA00023172"/>
    </source>
</evidence>
<dbReference type="Gene3D" id="3.40.50.410">
    <property type="entry name" value="von Willebrand factor, type A domain"/>
    <property type="match status" value="1"/>
</dbReference>
<dbReference type="GeneID" id="28827918"/>
<keyword evidence="14" id="KW-0233">DNA recombination</keyword>
<dbReference type="PIRSF" id="PIRSF016570">
    <property type="entry name" value="Ku80"/>
    <property type="match status" value="1"/>
</dbReference>
<dbReference type="GO" id="GO:0006310">
    <property type="term" value="P:DNA recombination"/>
    <property type="evidence" value="ECO:0007669"/>
    <property type="project" value="UniProtKB-KW"/>
</dbReference>
<evidence type="ECO:0000256" key="4">
    <source>
        <dbReference type="ARBA" id="ARBA00012551"/>
    </source>
</evidence>
<dbReference type="Pfam" id="PF08785">
    <property type="entry name" value="Ku_PK_bind"/>
    <property type="match status" value="1"/>
</dbReference>
<dbReference type="CDD" id="cd00873">
    <property type="entry name" value="KU80"/>
    <property type="match status" value="1"/>
</dbReference>
<evidence type="ECO:0000256" key="20">
    <source>
        <dbReference type="SAM" id="MobiDB-lite"/>
    </source>
</evidence>
<dbReference type="Pfam" id="PF03731">
    <property type="entry name" value="Ku_N"/>
    <property type="match status" value="1"/>
</dbReference>
<evidence type="ECO:0000256" key="1">
    <source>
        <dbReference type="ARBA" id="ARBA00004123"/>
    </source>
</evidence>
<keyword evidence="15" id="KW-0234">DNA repair</keyword>
<evidence type="ECO:0000259" key="21">
    <source>
        <dbReference type="PROSITE" id="PS50234"/>
    </source>
</evidence>
<dbReference type="Pfam" id="PF02735">
    <property type="entry name" value="Ku"/>
    <property type="match status" value="1"/>
</dbReference>
<dbReference type="InterPro" id="IPR036494">
    <property type="entry name" value="Ku_C_sf"/>
</dbReference>
<sequence>MSKEATVFVLDLGSTMGDCHNGRVESDLDYAMRYVYDKMADTMSSTRTTLNTGVIGFRTNVTNNPLDDGDEGYNNISVLQPLGTLTMPLFNDLKAKITPSQTEAGDAISAIVVAVHMIEKYTMLKSGKPGSYVRKIILVTDGQGRMDDELLDDIATKINQMGIHLTVMGVDFDDADFGFKEEDKSIIKQENEKLTRGFVEKCNNDSIVATAAEVIESLSTPKVKEVKSIPVYQGRLCLGDPEKYPETAMYIDVKRSFFTKAARPVSAKSVVIPLGAASTQSSHTLPGDVEMTDAPPTGDASDVRTGRSYKVKDPTSDLGEKFVDYEDLQKGYGYGRTAVPISASDENVTKLETFQSFSIIGFIPTDKYEQYFTMGESGITIAQQVNDKARVALSSLVHALFELESYAVARLVSKDGKDPQILLLAPYIENHLEALIDVPLPFAEDIRMYRFPPLDRVITASGATLETHRYLPSSDLDDAMSEYVDSMDLSTFDKDDEGNPTEYMKIEDTYSPIVHRILQAIRQRAIYGGPVEPPAEILTKWSEPPAELAMKSTGRLEKLISVADVRKVPPKVKGTRGRREVIAPLSGLDIESLLVKNKPNKISKENAIPDFRQMLAAADKDETISDAVKGMSEVIKDLLQVTGDANDQRCQENIKVVREEMIDYEFPEFYNNFIRDLKKRVFKKEFGNKREFWQTIRLAKLGLIDSTIISTSDVSPEEATEFLSIPTELPTRRRES</sequence>
<dbReference type="GO" id="GO:0003678">
    <property type="term" value="F:DNA helicase activity"/>
    <property type="evidence" value="ECO:0007669"/>
    <property type="project" value="UniProtKB-EC"/>
</dbReference>
<evidence type="ECO:0000313" key="22">
    <source>
        <dbReference type="EMBL" id="KUJ20967.1"/>
    </source>
</evidence>
<dbReference type="InterPro" id="IPR014893">
    <property type="entry name" value="Ku_PK_bind"/>
</dbReference>
<evidence type="ECO:0000256" key="18">
    <source>
        <dbReference type="ARBA" id="ARBA00031847"/>
    </source>
</evidence>
<evidence type="ECO:0000256" key="2">
    <source>
        <dbReference type="ARBA" id="ARBA00004574"/>
    </source>
</evidence>
<dbReference type="Proteomes" id="UP000070700">
    <property type="component" value="Unassembled WGS sequence"/>
</dbReference>
<dbReference type="GO" id="GO:0042162">
    <property type="term" value="F:telomeric DNA binding"/>
    <property type="evidence" value="ECO:0007669"/>
    <property type="project" value="InterPro"/>
</dbReference>
<dbReference type="Gene3D" id="1.10.1600.10">
    <property type="match status" value="1"/>
</dbReference>
<comment type="function">
    <text evidence="17">Single-stranded DNA-dependent ATP-dependent helicase. Involved in non-homologous end joining (NHEJ) DNA double strand break repair. DNA-binding is sequence-independent but has a high affinity to nicks in double-stranded DNA and to the ends of duplex DNA. Binds to naturally occurring chromosomal ends, and therefore provides chromosomal end protection. Required also for telomere recombination to repair telomeric ends in the absence of telomerase. KU70, of the KU70/KU80 heterodimer, binds to the stem loop of TLC1, the RNA component of telomerase. Involved in telomere maintenance. Interacts with telomeric repeats and subtelomeric sequences thereby controlling telomere length and protecting against subtelomeric rearrangement. Maintains telomeric chromatin, which is involved in silencing the expression of genes located at the telomere. Required for mating-type switching.</text>
</comment>
<dbReference type="GO" id="GO:0003690">
    <property type="term" value="F:double-stranded DNA binding"/>
    <property type="evidence" value="ECO:0007669"/>
    <property type="project" value="TreeGrafter"/>
</dbReference>
<dbReference type="FunFam" id="1.10.1600.10:FF:000002">
    <property type="entry name" value="X-ray repair cross-complementing protein 5"/>
    <property type="match status" value="1"/>
</dbReference>
<protein>
    <recommendedName>
        <fullName evidence="5">ATP-dependent DNA helicase II subunit 2</fullName>
        <ecNumber evidence="4">3.6.4.12</ecNumber>
    </recommendedName>
    <alternativeName>
        <fullName evidence="18">ATP-dependent DNA helicase II subunit Ku80</fullName>
    </alternativeName>
</protein>
<feature type="region of interest" description="Disordered" evidence="20">
    <location>
        <begin position="280"/>
        <end position="310"/>
    </location>
</feature>
<dbReference type="GO" id="GO:0003684">
    <property type="term" value="F:damaged DNA binding"/>
    <property type="evidence" value="ECO:0007669"/>
    <property type="project" value="InterPro"/>
</dbReference>
<evidence type="ECO:0000256" key="9">
    <source>
        <dbReference type="ARBA" id="ARBA00022801"/>
    </source>
</evidence>
<dbReference type="PROSITE" id="PS50234">
    <property type="entry name" value="VWFA"/>
    <property type="match status" value="1"/>
</dbReference>
<dbReference type="InterPro" id="IPR024193">
    <property type="entry name" value="Ku80"/>
</dbReference>
<evidence type="ECO:0000256" key="11">
    <source>
        <dbReference type="ARBA" id="ARBA00022840"/>
    </source>
</evidence>
<dbReference type="GO" id="GO:0043564">
    <property type="term" value="C:Ku70:Ku80 complex"/>
    <property type="evidence" value="ECO:0007669"/>
    <property type="project" value="InterPro"/>
</dbReference>
<dbReference type="PANTHER" id="PTHR12604:SF4">
    <property type="entry name" value="X-RAY REPAIR CROSS-COMPLEMENTING PROTEIN 5"/>
    <property type="match status" value="1"/>
</dbReference>
<comment type="similarity">
    <text evidence="3">Belongs to the ku80 family.</text>
</comment>
<evidence type="ECO:0000256" key="16">
    <source>
        <dbReference type="ARBA" id="ARBA00023242"/>
    </source>
</evidence>
<keyword evidence="16" id="KW-0539">Nucleus</keyword>
<dbReference type="AlphaFoldDB" id="A0A194XMH0"/>
<dbReference type="SMART" id="SM00559">
    <property type="entry name" value="Ku78"/>
    <property type="match status" value="1"/>
</dbReference>
<organism evidence="22 23">
    <name type="scientific">Mollisia scopiformis</name>
    <name type="common">Conifer needle endophyte fungus</name>
    <name type="synonym">Phialocephala scopiformis</name>
    <dbReference type="NCBI Taxonomy" id="149040"/>
    <lineage>
        <taxon>Eukaryota</taxon>
        <taxon>Fungi</taxon>
        <taxon>Dikarya</taxon>
        <taxon>Ascomycota</taxon>
        <taxon>Pezizomycotina</taxon>
        <taxon>Leotiomycetes</taxon>
        <taxon>Helotiales</taxon>
        <taxon>Mollisiaceae</taxon>
        <taxon>Mollisia</taxon>
    </lineage>
</organism>
<proteinExistence type="inferred from homology"/>
<accession>A0A194XMH0</accession>
<evidence type="ECO:0000313" key="23">
    <source>
        <dbReference type="Proteomes" id="UP000070700"/>
    </source>
</evidence>
<dbReference type="Gene3D" id="2.40.290.10">
    <property type="match status" value="1"/>
</dbReference>
<dbReference type="EC" id="3.6.4.12" evidence="4"/>
<dbReference type="InParanoid" id="A0A194XMH0"/>
<keyword evidence="23" id="KW-1185">Reference proteome</keyword>
<dbReference type="PANTHER" id="PTHR12604">
    <property type="entry name" value="KU AUTOANTIGEN DNA HELICASE"/>
    <property type="match status" value="1"/>
</dbReference>
<evidence type="ECO:0000256" key="10">
    <source>
        <dbReference type="ARBA" id="ARBA00022806"/>
    </source>
</evidence>
<dbReference type="STRING" id="149040.A0A194XMH0"/>
<dbReference type="GO" id="GO:0006303">
    <property type="term" value="P:double-strand break repair via nonhomologous end joining"/>
    <property type="evidence" value="ECO:0007669"/>
    <property type="project" value="InterPro"/>
</dbReference>
<dbReference type="SUPFAM" id="SSF53300">
    <property type="entry name" value="vWA-like"/>
    <property type="match status" value="1"/>
</dbReference>
<dbReference type="FunCoup" id="A0A194XMH0">
    <property type="interactions" value="142"/>
</dbReference>
<feature type="domain" description="VWFA" evidence="21">
    <location>
        <begin position="5"/>
        <end position="218"/>
    </location>
</feature>
<dbReference type="OrthoDB" id="30826at2759"/>
<dbReference type="GO" id="GO:0016787">
    <property type="term" value="F:hydrolase activity"/>
    <property type="evidence" value="ECO:0007669"/>
    <property type="project" value="UniProtKB-KW"/>
</dbReference>
<evidence type="ECO:0000256" key="19">
    <source>
        <dbReference type="ARBA" id="ARBA00047995"/>
    </source>
</evidence>
<feature type="compositionally biased region" description="Basic and acidic residues" evidence="20">
    <location>
        <begin position="301"/>
        <end position="310"/>
    </location>
</feature>
<dbReference type="GO" id="GO:0000781">
    <property type="term" value="C:chromosome, telomeric region"/>
    <property type="evidence" value="ECO:0007669"/>
    <property type="project" value="UniProtKB-SubCell"/>
</dbReference>
<keyword evidence="9" id="KW-0378">Hydrolase</keyword>
<reference evidence="22 23" key="1">
    <citation type="submission" date="2015-10" db="EMBL/GenBank/DDBJ databases">
        <title>Full genome of DAOMC 229536 Phialocephala scopiformis, a fungal endophyte of spruce producing the potent anti-insectan compound rugulosin.</title>
        <authorList>
            <consortium name="DOE Joint Genome Institute"/>
            <person name="Walker A.K."/>
            <person name="Frasz S.L."/>
            <person name="Seifert K.A."/>
            <person name="Miller J.D."/>
            <person name="Mondo S.J."/>
            <person name="Labutti K."/>
            <person name="Lipzen A."/>
            <person name="Dockter R."/>
            <person name="Kennedy M."/>
            <person name="Grigoriev I.V."/>
            <person name="Spatafora J.W."/>
        </authorList>
    </citation>
    <scope>NUCLEOTIDE SEQUENCE [LARGE SCALE GENOMIC DNA]</scope>
    <source>
        <strain evidence="22 23">CBS 120377</strain>
    </source>
</reference>
<dbReference type="InterPro" id="IPR002035">
    <property type="entry name" value="VWF_A"/>
</dbReference>
<gene>
    <name evidence="22" type="ORF">LY89DRAFT_715267</name>
</gene>
<dbReference type="KEGG" id="psco:LY89DRAFT_715267"/>
<evidence type="ECO:0000256" key="3">
    <source>
        <dbReference type="ARBA" id="ARBA00007726"/>
    </source>
</evidence>
<dbReference type="SUPFAM" id="SSF101420">
    <property type="entry name" value="C-terminal domain of Ku80"/>
    <property type="match status" value="1"/>
</dbReference>